<sequence length="123" mass="14061">MTHGNYWKIFVRIGILYKTVQLFVQCLNPQGVTTGIRIVTLPQVGNGKAYRSRFSVDIYRDCQVSQIDFTRWVASYYPSDCNVEPLKQWCRGLQPGCRVVVPRHYDYLQAGGTPGYLPQEGIV</sequence>
<protein>
    <submittedName>
        <fullName evidence="1">Uncharacterized protein</fullName>
    </submittedName>
</protein>
<dbReference type="EMBL" id="VSSQ01072756">
    <property type="protein sequence ID" value="MPN24056.1"/>
    <property type="molecule type" value="Genomic_DNA"/>
</dbReference>
<accession>A0A645GD38</accession>
<comment type="caution">
    <text evidence="1">The sequence shown here is derived from an EMBL/GenBank/DDBJ whole genome shotgun (WGS) entry which is preliminary data.</text>
</comment>
<dbReference type="AlphaFoldDB" id="A0A645GD38"/>
<name>A0A645GD38_9ZZZZ</name>
<evidence type="ECO:0000313" key="1">
    <source>
        <dbReference type="EMBL" id="MPN24056.1"/>
    </source>
</evidence>
<reference evidence="1" key="1">
    <citation type="submission" date="2019-08" db="EMBL/GenBank/DDBJ databases">
        <authorList>
            <person name="Kucharzyk K."/>
            <person name="Murdoch R.W."/>
            <person name="Higgins S."/>
            <person name="Loffler F."/>
        </authorList>
    </citation>
    <scope>NUCLEOTIDE SEQUENCE</scope>
</reference>
<gene>
    <name evidence="1" type="ORF">SDC9_171450</name>
</gene>
<organism evidence="1">
    <name type="scientific">bioreactor metagenome</name>
    <dbReference type="NCBI Taxonomy" id="1076179"/>
    <lineage>
        <taxon>unclassified sequences</taxon>
        <taxon>metagenomes</taxon>
        <taxon>ecological metagenomes</taxon>
    </lineage>
</organism>
<proteinExistence type="predicted"/>